<evidence type="ECO:0000256" key="5">
    <source>
        <dbReference type="ARBA" id="ARBA00023027"/>
    </source>
</evidence>
<dbReference type="Gene3D" id="3.40.50.720">
    <property type="entry name" value="NAD(P)-binding Rossmann-like Domain"/>
    <property type="match status" value="1"/>
</dbReference>
<evidence type="ECO:0000256" key="1">
    <source>
        <dbReference type="ARBA" id="ARBA00001539"/>
    </source>
</evidence>
<keyword evidence="10" id="KW-1185">Reference proteome</keyword>
<evidence type="ECO:0000256" key="7">
    <source>
        <dbReference type="RuleBase" id="RU004473"/>
    </source>
</evidence>
<dbReference type="NCBIfam" id="TIGR01181">
    <property type="entry name" value="dTDP_gluc_dehyt"/>
    <property type="match status" value="1"/>
</dbReference>
<proteinExistence type="inferred from homology"/>
<dbReference type="PANTHER" id="PTHR43000">
    <property type="entry name" value="DTDP-D-GLUCOSE 4,6-DEHYDRATASE-RELATED"/>
    <property type="match status" value="1"/>
</dbReference>
<evidence type="ECO:0000313" key="10">
    <source>
        <dbReference type="Proteomes" id="UP000322876"/>
    </source>
</evidence>
<dbReference type="OrthoDB" id="9803010at2"/>
<feature type="domain" description="NAD(P)-binding" evidence="8">
    <location>
        <begin position="7"/>
        <end position="324"/>
    </location>
</feature>
<comment type="catalytic activity">
    <reaction evidence="1 7">
        <text>dTDP-alpha-D-glucose = dTDP-4-dehydro-6-deoxy-alpha-D-glucose + H2O</text>
        <dbReference type="Rhea" id="RHEA:17221"/>
        <dbReference type="ChEBI" id="CHEBI:15377"/>
        <dbReference type="ChEBI" id="CHEBI:57477"/>
        <dbReference type="ChEBI" id="CHEBI:57649"/>
        <dbReference type="EC" id="4.2.1.46"/>
    </reaction>
</comment>
<sequence length="336" mass="39289">MSCKTILVTGGCGFIGTNFIKYVFYDTDFDGIIINIDKLTYAGRKENLIDIETNFKERYIFKKLDICDFAALEDLFTQYKIDCIVHFAAESHVDKSITGPQQFIYTNIIGTFNLLEAIRKYWACSESNNRFIHISTDEVYGSLGQEGYFYESSCYNPRSPYSASKASSDHLVMSYYYTYNLPVIITNCSNNYGPYQYPEKLIPLMILNMLKEKPLPVYGDGQNVRDWLYVKDHCEAIWLVLGNGKVGEKYNIGGENEWRNIDLVNYLCEIVAEKLGKHRDYFKKYITFVKDRLGHDKRYAINCDKIKKELNWSQRTPFDEGISNTVEWYIKKYWNR</sequence>
<gene>
    <name evidence="9" type="primary">rfbB</name>
    <name evidence="9" type="ORF">FHQ18_03325</name>
</gene>
<evidence type="ECO:0000256" key="4">
    <source>
        <dbReference type="ARBA" id="ARBA00011990"/>
    </source>
</evidence>
<dbReference type="Gene3D" id="3.90.25.10">
    <property type="entry name" value="UDP-galactose 4-epimerase, domain 1"/>
    <property type="match status" value="1"/>
</dbReference>
<dbReference type="AlphaFoldDB" id="A0A5A8F4D3"/>
<accession>A0A5A8F4D3</accession>
<evidence type="ECO:0000256" key="3">
    <source>
        <dbReference type="ARBA" id="ARBA00008178"/>
    </source>
</evidence>
<name>A0A5A8F4D3_9BACT</name>
<dbReference type="InterPro" id="IPR005888">
    <property type="entry name" value="dTDP_Gluc_deHydtase"/>
</dbReference>
<dbReference type="GO" id="GO:0009225">
    <property type="term" value="P:nucleotide-sugar metabolic process"/>
    <property type="evidence" value="ECO:0007669"/>
    <property type="project" value="InterPro"/>
</dbReference>
<dbReference type="EMBL" id="VFJB01000003">
    <property type="protein sequence ID" value="KAA0258994.1"/>
    <property type="molecule type" value="Genomic_DNA"/>
</dbReference>
<dbReference type="Pfam" id="PF16363">
    <property type="entry name" value="GDP_Man_Dehyd"/>
    <property type="match status" value="1"/>
</dbReference>
<evidence type="ECO:0000259" key="8">
    <source>
        <dbReference type="Pfam" id="PF16363"/>
    </source>
</evidence>
<dbReference type="RefSeq" id="WP_149265752.1">
    <property type="nucleotide sequence ID" value="NZ_VFJB01000003.1"/>
</dbReference>
<protein>
    <recommendedName>
        <fullName evidence="4 7">dTDP-glucose 4,6-dehydratase</fullName>
        <ecNumber evidence="4 7">4.2.1.46</ecNumber>
    </recommendedName>
</protein>
<evidence type="ECO:0000313" key="9">
    <source>
        <dbReference type="EMBL" id="KAA0258994.1"/>
    </source>
</evidence>
<comment type="similarity">
    <text evidence="3 7">Belongs to the NAD(P)-dependent epimerase/dehydratase family. dTDP-glucose dehydratase subfamily.</text>
</comment>
<dbReference type="InterPro" id="IPR036291">
    <property type="entry name" value="NAD(P)-bd_dom_sf"/>
</dbReference>
<keyword evidence="6 7" id="KW-0456">Lyase</keyword>
<keyword evidence="5" id="KW-0520">NAD</keyword>
<dbReference type="SUPFAM" id="SSF51735">
    <property type="entry name" value="NAD(P)-binding Rossmann-fold domains"/>
    <property type="match status" value="1"/>
</dbReference>
<comment type="cofactor">
    <cofactor evidence="2 7">
        <name>NAD(+)</name>
        <dbReference type="ChEBI" id="CHEBI:57540"/>
    </cofactor>
</comment>
<dbReference type="Proteomes" id="UP000322876">
    <property type="component" value="Unassembled WGS sequence"/>
</dbReference>
<evidence type="ECO:0000256" key="2">
    <source>
        <dbReference type="ARBA" id="ARBA00001911"/>
    </source>
</evidence>
<dbReference type="GO" id="GO:0008460">
    <property type="term" value="F:dTDP-glucose 4,6-dehydratase activity"/>
    <property type="evidence" value="ECO:0007669"/>
    <property type="project" value="UniProtKB-EC"/>
</dbReference>
<organism evidence="9 10">
    <name type="scientific">Deferribacter autotrophicus</name>
    <dbReference type="NCBI Taxonomy" id="500465"/>
    <lineage>
        <taxon>Bacteria</taxon>
        <taxon>Pseudomonadati</taxon>
        <taxon>Deferribacterota</taxon>
        <taxon>Deferribacteres</taxon>
        <taxon>Deferribacterales</taxon>
        <taxon>Deferribacteraceae</taxon>
        <taxon>Deferribacter</taxon>
    </lineage>
</organism>
<reference evidence="9 10" key="1">
    <citation type="submission" date="2019-06" db="EMBL/GenBank/DDBJ databases">
        <title>Genomic insights into carbon and energy metabolism of Deferribacter autotrophicus revealed new metabolic traits in the phylum Deferribacteres.</title>
        <authorList>
            <person name="Slobodkin A.I."/>
            <person name="Slobodkina G.B."/>
            <person name="Allioux M."/>
            <person name="Alain K."/>
            <person name="Jebbar M."/>
            <person name="Shadrin V."/>
            <person name="Kublanov I.V."/>
            <person name="Toshchakov S.V."/>
            <person name="Bonch-Osmolovskaya E.A."/>
        </authorList>
    </citation>
    <scope>NUCLEOTIDE SEQUENCE [LARGE SCALE GENOMIC DNA]</scope>
    <source>
        <strain evidence="9 10">SL50</strain>
    </source>
</reference>
<dbReference type="CDD" id="cd05246">
    <property type="entry name" value="dTDP_GD_SDR_e"/>
    <property type="match status" value="1"/>
</dbReference>
<evidence type="ECO:0000256" key="6">
    <source>
        <dbReference type="ARBA" id="ARBA00023239"/>
    </source>
</evidence>
<dbReference type="EC" id="4.2.1.46" evidence="4 7"/>
<comment type="caution">
    <text evidence="9">The sequence shown here is derived from an EMBL/GenBank/DDBJ whole genome shotgun (WGS) entry which is preliminary data.</text>
</comment>
<dbReference type="InterPro" id="IPR016040">
    <property type="entry name" value="NAD(P)-bd_dom"/>
</dbReference>